<organism evidence="3">
    <name type="scientific">Perkinsus marinus (strain ATCC 50983 / TXsc)</name>
    <dbReference type="NCBI Taxonomy" id="423536"/>
    <lineage>
        <taxon>Eukaryota</taxon>
        <taxon>Sar</taxon>
        <taxon>Alveolata</taxon>
        <taxon>Perkinsozoa</taxon>
        <taxon>Perkinsea</taxon>
        <taxon>Perkinsida</taxon>
        <taxon>Perkinsidae</taxon>
        <taxon>Perkinsus</taxon>
    </lineage>
</organism>
<dbReference type="OMA" id="WARQRAN"/>
<dbReference type="InterPro" id="IPR052055">
    <property type="entry name" value="Hepadnavirus_pol/RT"/>
</dbReference>
<dbReference type="RefSeq" id="XP_002773434.1">
    <property type="nucleotide sequence ID" value="XM_002773388.1"/>
</dbReference>
<accession>C5LDB8</accession>
<proteinExistence type="predicted"/>
<dbReference type="SUPFAM" id="SSF56672">
    <property type="entry name" value="DNA/RNA polymerases"/>
    <property type="match status" value="1"/>
</dbReference>
<dbReference type="AlphaFoldDB" id="C5LDB8"/>
<protein>
    <recommendedName>
        <fullName evidence="4">Reverse transcriptase domain-containing protein</fullName>
    </recommendedName>
</protein>
<feature type="compositionally biased region" description="Basic residues" evidence="1">
    <location>
        <begin position="1"/>
        <end position="25"/>
    </location>
</feature>
<dbReference type="InParanoid" id="C5LDB8"/>
<gene>
    <name evidence="2" type="ORF">Pmar_PMAR027891</name>
</gene>
<reference evidence="2 3" key="1">
    <citation type="submission" date="2008-07" db="EMBL/GenBank/DDBJ databases">
        <authorList>
            <person name="El-Sayed N."/>
            <person name="Caler E."/>
            <person name="Inman J."/>
            <person name="Amedeo P."/>
            <person name="Hass B."/>
            <person name="Wortman J."/>
        </authorList>
    </citation>
    <scope>NUCLEOTIDE SEQUENCE [LARGE SCALE GENOMIC DNA]</scope>
    <source>
        <strain evidence="3">ATCC 50983 / TXsc</strain>
    </source>
</reference>
<dbReference type="GeneID" id="9050817"/>
<evidence type="ECO:0000313" key="3">
    <source>
        <dbReference type="Proteomes" id="UP000007800"/>
    </source>
</evidence>
<name>C5LDB8_PERM5</name>
<dbReference type="Proteomes" id="UP000007800">
    <property type="component" value="Unassembled WGS sequence"/>
</dbReference>
<dbReference type="InterPro" id="IPR043502">
    <property type="entry name" value="DNA/RNA_pol_sf"/>
</dbReference>
<sequence>MSPSTQKRRKTTTDARRRKRMRKSSSRPIALQSFRSILDEESSTHEPRLFYTSSKIDAAKMRAYNLTGGALEHLVWARQRSSPLQTEPTLPHSLLAAFRAHKDSEPKEINESRRRIMHFLRLRAQQLLPEADEMRSKMKEDVRAISGQLNLPLLRELILLTDYPDVELPNDLQKGMPVVGRLPHIKGVFGQRPPGEFTKKPNPFVDPKELLRSAMDRREEFLKLVSEQTFNSQIWDSCLAEVRQGLMEGPLSTSEALERYGKHVLASRFAVEQVDKTRFCDDYRRSGTNRSTEYSQSITLPTHETILAVWRLVASLNEEDPITIFKSDHESAYRQVPTNPEHSRFQLICVTGPDGRPAIFRHRALSFGASSSVWSYCRISQCLTHLHRILFGGISMSFIDDYWGIEPESTAHSSFESLTLLNELIGFREKESKRQAPATSTTLLGLKISFEDRSVRFALPEDKRLKLMTSLEEIHRTGWASTGDLKKLCGRLTFAAATSADHSWRSYTRSLYSWIFQGPRYASLQVNNAISNLLSLVRDAPPSRTVRVEPNEVKPFVLYSDAEGAQNRLGGVLCNPHGSSDKDKFFSETAPQAILESWQARKTQIVPLELLAAVTTLQTFCNVLQNKSCVIYVDSEPVEYALVKGSSRQEDLNRMVSSFWRIATRHNISIWVTRVPSKQNLADGPSRRSYEHVANFSRWPARWPSTPII</sequence>
<keyword evidence="3" id="KW-1185">Reference proteome</keyword>
<dbReference type="EMBL" id="GG680969">
    <property type="protein sequence ID" value="EER05250.1"/>
    <property type="molecule type" value="Genomic_DNA"/>
</dbReference>
<feature type="region of interest" description="Disordered" evidence="1">
    <location>
        <begin position="1"/>
        <end position="28"/>
    </location>
</feature>
<dbReference type="PANTHER" id="PTHR33050:SF7">
    <property type="entry name" value="RIBONUCLEASE H"/>
    <property type="match status" value="1"/>
</dbReference>
<dbReference type="PANTHER" id="PTHR33050">
    <property type="entry name" value="REVERSE TRANSCRIPTASE DOMAIN-CONTAINING PROTEIN"/>
    <property type="match status" value="1"/>
</dbReference>
<evidence type="ECO:0000313" key="2">
    <source>
        <dbReference type="EMBL" id="EER05250.1"/>
    </source>
</evidence>
<evidence type="ECO:0000256" key="1">
    <source>
        <dbReference type="SAM" id="MobiDB-lite"/>
    </source>
</evidence>
<evidence type="ECO:0008006" key="4">
    <source>
        <dbReference type="Google" id="ProtNLM"/>
    </source>
</evidence>
<dbReference type="OrthoDB" id="448892at2759"/>